<sequence>MKVYLVESKVKNLFWALFVKATSIKKSVFEFTEYAFVHFKFFIIMKATRVTTPTSKNPIV</sequence>
<protein>
    <submittedName>
        <fullName evidence="1">Uncharacterized protein</fullName>
    </submittedName>
</protein>
<evidence type="ECO:0000313" key="1">
    <source>
        <dbReference type="EMBL" id="RAZ69126.1"/>
    </source>
</evidence>
<reference evidence="1 2" key="1">
    <citation type="submission" date="2018-06" db="EMBL/GenBank/DDBJ databases">
        <title>The draft genome sequences of strains SCU63 and S1.</title>
        <authorList>
            <person name="Gan L."/>
        </authorList>
    </citation>
    <scope>NUCLEOTIDE SEQUENCE [LARGE SCALE GENOMIC DNA]</scope>
    <source>
        <strain evidence="1 2">S1</strain>
    </source>
</reference>
<organism evidence="1 2">
    <name type="scientific">Planococcus maitriensis</name>
    <dbReference type="NCBI Taxonomy" id="221799"/>
    <lineage>
        <taxon>Bacteria</taxon>
        <taxon>Bacillati</taxon>
        <taxon>Bacillota</taxon>
        <taxon>Bacilli</taxon>
        <taxon>Bacillales</taxon>
        <taxon>Caryophanaceae</taxon>
        <taxon>Planococcus</taxon>
    </lineage>
</organism>
<keyword evidence="2" id="KW-1185">Reference proteome</keyword>
<evidence type="ECO:0000313" key="2">
    <source>
        <dbReference type="Proteomes" id="UP000251869"/>
    </source>
</evidence>
<name>A0A365K8L0_9BACL</name>
<dbReference type="EMBL" id="QLZQ01000001">
    <property type="protein sequence ID" value="RAZ69126.1"/>
    <property type="molecule type" value="Genomic_DNA"/>
</dbReference>
<comment type="caution">
    <text evidence="1">The sequence shown here is derived from an EMBL/GenBank/DDBJ whole genome shotgun (WGS) entry which is preliminary data.</text>
</comment>
<proteinExistence type="predicted"/>
<accession>A0A365K8L0</accession>
<dbReference type="Proteomes" id="UP000251869">
    <property type="component" value="Unassembled WGS sequence"/>
</dbReference>
<dbReference type="AlphaFoldDB" id="A0A365K8L0"/>
<gene>
    <name evidence="1" type="ORF">DP119_00210</name>
</gene>